<dbReference type="InterPro" id="IPR015797">
    <property type="entry name" value="NUDIX_hydrolase-like_dom_sf"/>
</dbReference>
<dbReference type="STRING" id="587636.SAMN05216199_3739"/>
<evidence type="ECO:0000256" key="3">
    <source>
        <dbReference type="RuleBase" id="RU003476"/>
    </source>
</evidence>
<keyword evidence="6" id="KW-1185">Reference proteome</keyword>
<dbReference type="InterPro" id="IPR000086">
    <property type="entry name" value="NUDIX_hydrolase_dom"/>
</dbReference>
<comment type="similarity">
    <text evidence="1 3">Belongs to the Nudix hydrolase family.</text>
</comment>
<organism evidence="5 6">
    <name type="scientific">Pedococcus cremeus</name>
    <dbReference type="NCBI Taxonomy" id="587636"/>
    <lineage>
        <taxon>Bacteria</taxon>
        <taxon>Bacillati</taxon>
        <taxon>Actinomycetota</taxon>
        <taxon>Actinomycetes</taxon>
        <taxon>Micrococcales</taxon>
        <taxon>Intrasporangiaceae</taxon>
        <taxon>Pedococcus</taxon>
    </lineage>
</organism>
<dbReference type="EMBL" id="FOHB01000008">
    <property type="protein sequence ID" value="SES45064.1"/>
    <property type="molecule type" value="Genomic_DNA"/>
</dbReference>
<gene>
    <name evidence="5" type="ORF">SAMN05216199_3739</name>
</gene>
<reference evidence="6" key="1">
    <citation type="submission" date="2016-10" db="EMBL/GenBank/DDBJ databases">
        <authorList>
            <person name="Varghese N."/>
            <person name="Submissions S."/>
        </authorList>
    </citation>
    <scope>NUCLEOTIDE SEQUENCE [LARGE SCALE GENOMIC DNA]</scope>
    <source>
        <strain evidence="6">CGMCC 1.6963</strain>
    </source>
</reference>
<name>A0A1H9XG18_9MICO</name>
<dbReference type="AlphaFoldDB" id="A0A1H9XG18"/>
<dbReference type="CDD" id="cd02883">
    <property type="entry name" value="NUDIX_Hydrolase"/>
    <property type="match status" value="1"/>
</dbReference>
<dbReference type="PANTHER" id="PTHR43736">
    <property type="entry name" value="ADP-RIBOSE PYROPHOSPHATASE"/>
    <property type="match status" value="1"/>
</dbReference>
<dbReference type="PROSITE" id="PS00893">
    <property type="entry name" value="NUDIX_BOX"/>
    <property type="match status" value="1"/>
</dbReference>
<evidence type="ECO:0000313" key="6">
    <source>
        <dbReference type="Proteomes" id="UP000199019"/>
    </source>
</evidence>
<dbReference type="InterPro" id="IPR020084">
    <property type="entry name" value="NUDIX_hydrolase_CS"/>
</dbReference>
<evidence type="ECO:0000313" key="5">
    <source>
        <dbReference type="EMBL" id="SES45064.1"/>
    </source>
</evidence>
<protein>
    <submittedName>
        <fullName evidence="5">NUDIX domain-containing protein</fullName>
    </submittedName>
</protein>
<keyword evidence="2 3" id="KW-0378">Hydrolase</keyword>
<dbReference type="RefSeq" id="WP_177180427.1">
    <property type="nucleotide sequence ID" value="NZ_FOHB01000008.1"/>
</dbReference>
<accession>A0A1H9XG18</accession>
<feature type="domain" description="Nudix hydrolase" evidence="4">
    <location>
        <begin position="44"/>
        <end position="179"/>
    </location>
</feature>
<dbReference type="PRINTS" id="PR00502">
    <property type="entry name" value="NUDIXFAMILY"/>
</dbReference>
<dbReference type="SUPFAM" id="SSF55811">
    <property type="entry name" value="Nudix"/>
    <property type="match status" value="1"/>
</dbReference>
<sequence length="180" mass="19509">MSDLGHHGEQGDRSGRTLASLPEVAFADGSRAAVELVLSDVAAPDQEVFAALVFLRDRSGRFAVVYSPRRQEWASPGGGREEGETPRQTVVREVLEETGLVLDGQALQPCGVERFTPLTPGRWPQAGGCLQVFQTRIDADAPPLCGSADDVTRWRWVTFPELEALCGSAFWWPVAAALFG</sequence>
<dbReference type="Pfam" id="PF00293">
    <property type="entry name" value="NUDIX"/>
    <property type="match status" value="1"/>
</dbReference>
<dbReference type="InterPro" id="IPR020476">
    <property type="entry name" value="Nudix_hydrolase"/>
</dbReference>
<dbReference type="Proteomes" id="UP000199019">
    <property type="component" value="Unassembled WGS sequence"/>
</dbReference>
<proteinExistence type="inferred from homology"/>
<evidence type="ECO:0000259" key="4">
    <source>
        <dbReference type="PROSITE" id="PS51462"/>
    </source>
</evidence>
<evidence type="ECO:0000256" key="2">
    <source>
        <dbReference type="ARBA" id="ARBA00022801"/>
    </source>
</evidence>
<dbReference type="GO" id="GO:0016787">
    <property type="term" value="F:hydrolase activity"/>
    <property type="evidence" value="ECO:0007669"/>
    <property type="project" value="UniProtKB-KW"/>
</dbReference>
<dbReference type="PROSITE" id="PS51462">
    <property type="entry name" value="NUDIX"/>
    <property type="match status" value="1"/>
</dbReference>
<dbReference type="Gene3D" id="3.90.79.10">
    <property type="entry name" value="Nucleoside Triphosphate Pyrophosphohydrolase"/>
    <property type="match status" value="1"/>
</dbReference>
<dbReference type="PANTHER" id="PTHR43736:SF1">
    <property type="entry name" value="DIHYDRONEOPTERIN TRIPHOSPHATE DIPHOSPHATASE"/>
    <property type="match status" value="1"/>
</dbReference>
<evidence type="ECO:0000256" key="1">
    <source>
        <dbReference type="ARBA" id="ARBA00005582"/>
    </source>
</evidence>